<dbReference type="Pfam" id="PF17517">
    <property type="entry name" value="IgGFc_binding"/>
    <property type="match status" value="1"/>
</dbReference>
<evidence type="ECO:0000313" key="2">
    <source>
        <dbReference type="EMBL" id="AVP98543.1"/>
    </source>
</evidence>
<evidence type="ECO:0000313" key="3">
    <source>
        <dbReference type="Proteomes" id="UP000241074"/>
    </source>
</evidence>
<dbReference type="NCBIfam" id="TIGR02608">
    <property type="entry name" value="delta_60_rpt"/>
    <property type="match status" value="3"/>
</dbReference>
<dbReference type="KEGG" id="xba:C7S18_15710"/>
<keyword evidence="3" id="KW-1185">Reference proteome</keyword>
<dbReference type="InterPro" id="IPR013431">
    <property type="entry name" value="Delta_60_rpt"/>
</dbReference>
<protein>
    <recommendedName>
        <fullName evidence="1">IgGFc-binding protein N-terminal domain-containing protein</fullName>
    </recommendedName>
</protein>
<reference evidence="2 3" key="2">
    <citation type="submission" date="2018-03" db="EMBL/GenBank/DDBJ databases">
        <authorList>
            <person name="Keele B.F."/>
        </authorList>
    </citation>
    <scope>NUCLEOTIDE SEQUENCE [LARGE SCALE GENOMIC DNA]</scope>
    <source>
        <strain evidence="2 3">D13</strain>
    </source>
</reference>
<dbReference type="Pfam" id="PF17164">
    <property type="entry name" value="DUF5122"/>
    <property type="match status" value="1"/>
</dbReference>
<dbReference type="OrthoDB" id="5949247at2"/>
<dbReference type="InterPro" id="IPR035234">
    <property type="entry name" value="IgGFc-bd_N"/>
</dbReference>
<reference evidence="2 3" key="1">
    <citation type="submission" date="2018-03" db="EMBL/GenBank/DDBJ databases">
        <title>Ahniella affigens gen. nov., sp. nov., a gammaproteobacterium isolated from sandy soil near a stream.</title>
        <authorList>
            <person name="Ko Y."/>
            <person name="Kim J.-H."/>
        </authorList>
    </citation>
    <scope>NUCLEOTIDE SEQUENCE [LARGE SCALE GENOMIC DNA]</scope>
    <source>
        <strain evidence="2 3">D13</strain>
    </source>
</reference>
<sequence>MRTFGLTSTPTRVGEGWGEGYLRSESSPTAIHWFANPMDCGVFDESPRQRRAKSKPMISGHAPSRMPAYTHSRACLEFPMLRRASCLTTLAALLALNSPITSAANDGELDPSFGDQGRTLFGFLQSDRIVLRDMARFAPSGRTWLVADAEDDPGAIYLARLDQNGDPDASFGSNADGQSRTALPITLIPQAEALQLDGMLVDASGKPLFFGGLKPSNADTGAFPALICRLAAAGNLDPSFDSGGCQLIRSFANPNEQCSITDAAETSDHGLLVIGNCRDEVLHAVPFVAKLLPNGGLDLEFAAGAGVATPGFPAANVFSQHYDALALRPDGRFVVLGTFDTAVNSVFNLDMGLIQFDAGGSIDSSFGSNGYRSLRFDIGEDNHDRAIDLAIRSDGRVLALGEARLFNAQEKRLLLAQTTSTGALDASFDGDGLRVDDANHQMSLNARATAMYLDPQDRVLISSNQVLGQPDSREDRGTDFRVALPPTVPPTIDSFVSIGGDQSGIGTINSAALANPIGFNFSPAAPFVGTMPLALHEVANLPNGGVSNLTYRVQTQSLATVVPLSGRNFAVDSSLALPDTRLGKAYRVLAWGQGVGAGSAVTIAAVRNNTTVRVIPKVATAGHPANVPFQAVLQQGQRLDLRADTADTDLTGTTIRASEPIAVFAGHTCAHVPDDVDFCDHVYEQLRPLDEALGTEFAFVPREQRPNGDVIRVLADQADTVVYFNGAKLDVLGAGESIDVLRSSPGLISTSQPALAAQFSRGCTLDGGNNLCPGDPSQLTLEPTRRWSKRNLALVHGDFTNGSSGTKVLTIIVPQAAVSSVRLNGLLVGSASFSTLAGTHLAFARIDRPGNNLDDISADQPLWTYVTGIASSEMYAHGGASVLPTNAPNASASDLVLRLLASGQRDPGFANNGLLSLDHSSVTGGNLPSFSQSVRIEADEQGLLVGSTLSNANSDQNLLLAYRLRAENLFRDSFE</sequence>
<organism evidence="2 3">
    <name type="scientific">Ahniella affigens</name>
    <dbReference type="NCBI Taxonomy" id="2021234"/>
    <lineage>
        <taxon>Bacteria</taxon>
        <taxon>Pseudomonadati</taxon>
        <taxon>Pseudomonadota</taxon>
        <taxon>Gammaproteobacteria</taxon>
        <taxon>Lysobacterales</taxon>
        <taxon>Rhodanobacteraceae</taxon>
        <taxon>Ahniella</taxon>
    </lineage>
</organism>
<dbReference type="AlphaFoldDB" id="A0A2P1PUM6"/>
<gene>
    <name evidence="2" type="ORF">C7S18_15710</name>
</gene>
<dbReference type="EMBL" id="CP027860">
    <property type="protein sequence ID" value="AVP98543.1"/>
    <property type="molecule type" value="Genomic_DNA"/>
</dbReference>
<dbReference type="Gene3D" id="2.80.10.50">
    <property type="match status" value="2"/>
</dbReference>
<name>A0A2P1PUM6_9GAMM</name>
<proteinExistence type="predicted"/>
<evidence type="ECO:0000259" key="1">
    <source>
        <dbReference type="Pfam" id="PF17517"/>
    </source>
</evidence>
<feature type="domain" description="IgGFc-binding protein N-terminal" evidence="1">
    <location>
        <begin position="572"/>
        <end position="868"/>
    </location>
</feature>
<dbReference type="PANTHER" id="PTHR46534">
    <property type="entry name" value="IGGFC_BINDING DOMAIN-CONTAINING PROTEIN"/>
    <property type="match status" value="1"/>
</dbReference>
<dbReference type="Proteomes" id="UP000241074">
    <property type="component" value="Chromosome"/>
</dbReference>
<dbReference type="PANTHER" id="PTHR46534:SF1">
    <property type="entry name" value="IGGFC-BINDING PROTEIN N-TERMINAL DOMAIN-CONTAINING PROTEIN"/>
    <property type="match status" value="1"/>
</dbReference>
<accession>A0A2P1PUM6</accession>